<evidence type="ECO:0000313" key="2">
    <source>
        <dbReference type="EMBL" id="QNP71262.1"/>
    </source>
</evidence>
<protein>
    <submittedName>
        <fullName evidence="2">Uncharacterized protein</fullName>
    </submittedName>
</protein>
<reference evidence="2 3" key="1">
    <citation type="submission" date="2020-08" db="EMBL/GenBank/DDBJ databases">
        <title>A novel species.</title>
        <authorList>
            <person name="Gao J."/>
        </authorList>
    </citation>
    <scope>NUCLEOTIDE SEQUENCE [LARGE SCALE GENOMIC DNA]</scope>
    <source>
        <strain evidence="2 3">CRXT-G-22</strain>
    </source>
</reference>
<accession>A0A7H0IEP6</accession>
<feature type="region of interest" description="Disordered" evidence="1">
    <location>
        <begin position="97"/>
        <end position="158"/>
    </location>
</feature>
<evidence type="ECO:0000256" key="1">
    <source>
        <dbReference type="SAM" id="MobiDB-lite"/>
    </source>
</evidence>
<gene>
    <name evidence="2" type="ORF">IAG44_18655</name>
</gene>
<dbReference type="EMBL" id="CP060828">
    <property type="protein sequence ID" value="QNP71262.1"/>
    <property type="molecule type" value="Genomic_DNA"/>
</dbReference>
<evidence type="ECO:0000313" key="3">
    <source>
        <dbReference type="Proteomes" id="UP000516052"/>
    </source>
</evidence>
<keyword evidence="3" id="KW-1185">Reference proteome</keyword>
<dbReference type="Proteomes" id="UP000516052">
    <property type="component" value="Chromosome"/>
</dbReference>
<sequence length="158" mass="16894">MGPVHAAWTTIRTSLAAEIHGGPVGLFATEPDGEHALTRWEPETGGGLSSTDRRVYRWNGSGGVDDWTPLGEATFDGVLAGDAGLFATRGDRLLAYDEASGRWHDTGETADRPRHSRPRGEPVVPVVPATRSEATLSDSDHSAPRYSATENPGYPQTD</sequence>
<feature type="compositionally biased region" description="Basic and acidic residues" evidence="1">
    <location>
        <begin position="97"/>
        <end position="113"/>
    </location>
</feature>
<name>A0A7H0IEP6_9ACTN</name>
<dbReference type="RefSeq" id="WP_187748235.1">
    <property type="nucleotide sequence ID" value="NZ_CP060828.1"/>
</dbReference>
<organism evidence="2 3">
    <name type="scientific">Streptomyces roseirectus</name>
    <dbReference type="NCBI Taxonomy" id="2768066"/>
    <lineage>
        <taxon>Bacteria</taxon>
        <taxon>Bacillati</taxon>
        <taxon>Actinomycetota</taxon>
        <taxon>Actinomycetes</taxon>
        <taxon>Kitasatosporales</taxon>
        <taxon>Streptomycetaceae</taxon>
        <taxon>Streptomyces</taxon>
    </lineage>
</organism>
<proteinExistence type="predicted"/>
<feature type="compositionally biased region" description="Polar residues" evidence="1">
    <location>
        <begin position="148"/>
        <end position="158"/>
    </location>
</feature>
<dbReference type="KEGG" id="sroi:IAG44_18655"/>
<dbReference type="AlphaFoldDB" id="A0A7H0IEP6"/>